<dbReference type="GO" id="GO:0005886">
    <property type="term" value="C:plasma membrane"/>
    <property type="evidence" value="ECO:0007669"/>
    <property type="project" value="UniProtKB-SubCell"/>
</dbReference>
<dbReference type="InterPro" id="IPR045861">
    <property type="entry name" value="CorA_cytoplasmic_dom"/>
</dbReference>
<keyword evidence="4" id="KW-1003">Cell membrane</keyword>
<evidence type="ECO:0000256" key="3">
    <source>
        <dbReference type="ARBA" id="ARBA00022448"/>
    </source>
</evidence>
<evidence type="ECO:0000256" key="7">
    <source>
        <dbReference type="ARBA" id="ARBA00023136"/>
    </source>
</evidence>
<evidence type="ECO:0000256" key="4">
    <source>
        <dbReference type="ARBA" id="ARBA00022475"/>
    </source>
</evidence>
<dbReference type="Proteomes" id="UP000677054">
    <property type="component" value="Unassembled WGS sequence"/>
</dbReference>
<protein>
    <submittedName>
        <fullName evidence="8">Uncharacterized protein</fullName>
    </submittedName>
</protein>
<name>A0A7R9AJA8_9CRUS</name>
<keyword evidence="6" id="KW-1133">Transmembrane helix</keyword>
<feature type="non-terminal residue" evidence="8">
    <location>
        <position position="164"/>
    </location>
</feature>
<dbReference type="OrthoDB" id="9978047at2759"/>
<feature type="non-terminal residue" evidence="8">
    <location>
        <position position="1"/>
    </location>
</feature>
<evidence type="ECO:0000256" key="5">
    <source>
        <dbReference type="ARBA" id="ARBA00022692"/>
    </source>
</evidence>
<proteinExistence type="inferred from homology"/>
<dbReference type="PANTHER" id="PTHR46494:SF1">
    <property type="entry name" value="CORA FAMILY METAL ION TRANSPORTER (EUROFUNG)"/>
    <property type="match status" value="1"/>
</dbReference>
<dbReference type="SUPFAM" id="SSF143865">
    <property type="entry name" value="CorA soluble domain-like"/>
    <property type="match status" value="1"/>
</dbReference>
<dbReference type="Pfam" id="PF01544">
    <property type="entry name" value="CorA"/>
    <property type="match status" value="2"/>
</dbReference>
<dbReference type="AlphaFoldDB" id="A0A7R9AJA8"/>
<keyword evidence="7" id="KW-0472">Membrane</keyword>
<dbReference type="GO" id="GO:0050897">
    <property type="term" value="F:cobalt ion binding"/>
    <property type="evidence" value="ECO:0007669"/>
    <property type="project" value="TreeGrafter"/>
</dbReference>
<comment type="similarity">
    <text evidence="2">Belongs to the CorA metal ion transporter (MIT) (TC 1.A.35) family.</text>
</comment>
<comment type="subcellular location">
    <subcellularLocation>
        <location evidence="1">Cell membrane</location>
        <topology evidence="1">Multi-pass membrane protein</topology>
    </subcellularLocation>
</comment>
<dbReference type="GO" id="GO:0000287">
    <property type="term" value="F:magnesium ion binding"/>
    <property type="evidence" value="ECO:0007669"/>
    <property type="project" value="TreeGrafter"/>
</dbReference>
<dbReference type="PANTHER" id="PTHR46494">
    <property type="entry name" value="CORA FAMILY METAL ION TRANSPORTER (EUROFUNG)"/>
    <property type="match status" value="1"/>
</dbReference>
<organism evidence="8">
    <name type="scientific">Darwinula stevensoni</name>
    <dbReference type="NCBI Taxonomy" id="69355"/>
    <lineage>
        <taxon>Eukaryota</taxon>
        <taxon>Metazoa</taxon>
        <taxon>Ecdysozoa</taxon>
        <taxon>Arthropoda</taxon>
        <taxon>Crustacea</taxon>
        <taxon>Oligostraca</taxon>
        <taxon>Ostracoda</taxon>
        <taxon>Podocopa</taxon>
        <taxon>Podocopida</taxon>
        <taxon>Darwinulocopina</taxon>
        <taxon>Darwinuloidea</taxon>
        <taxon>Darwinulidae</taxon>
        <taxon>Darwinula</taxon>
    </lineage>
</organism>
<evidence type="ECO:0000256" key="2">
    <source>
        <dbReference type="ARBA" id="ARBA00009765"/>
    </source>
</evidence>
<dbReference type="Gene3D" id="3.30.460.20">
    <property type="entry name" value="CorA soluble domain-like"/>
    <property type="match status" value="1"/>
</dbReference>
<dbReference type="Gene3D" id="1.20.58.340">
    <property type="entry name" value="Magnesium transport protein CorA, transmembrane region"/>
    <property type="match status" value="2"/>
</dbReference>
<sequence length="164" mass="19809">RPKVEEDSKYLFMTFKSLNWNEENRCLDEEQLSFILLDKTVLSFQEIPGDQFDQIRTRLNTDGSIIRTKEVDYLFYRLLDVTVDNYFEILEKLGDYLEEIEDGIMHHPTAQDLEKIQENKKDIMQLRKHIYPLLGVYGMNFDNMPELRWHYGYFYIWGFMIVVT</sequence>
<gene>
    <name evidence="8" type="ORF">DSTB1V02_LOCUS14967</name>
</gene>
<dbReference type="GO" id="GO:0015087">
    <property type="term" value="F:cobalt ion transmembrane transporter activity"/>
    <property type="evidence" value="ECO:0007669"/>
    <property type="project" value="TreeGrafter"/>
</dbReference>
<evidence type="ECO:0000256" key="6">
    <source>
        <dbReference type="ARBA" id="ARBA00022989"/>
    </source>
</evidence>
<keyword evidence="3" id="KW-0813">Transport</keyword>
<keyword evidence="5" id="KW-0812">Transmembrane</keyword>
<dbReference type="InterPro" id="IPR002523">
    <property type="entry name" value="MgTranspt_CorA/ZnTranspt_ZntB"/>
</dbReference>
<dbReference type="InterPro" id="IPR045863">
    <property type="entry name" value="CorA_TM1_TM2"/>
</dbReference>
<dbReference type="GO" id="GO:0015095">
    <property type="term" value="F:magnesium ion transmembrane transporter activity"/>
    <property type="evidence" value="ECO:0007669"/>
    <property type="project" value="TreeGrafter"/>
</dbReference>
<reference evidence="8" key="1">
    <citation type="submission" date="2020-11" db="EMBL/GenBank/DDBJ databases">
        <authorList>
            <person name="Tran Van P."/>
        </authorList>
    </citation>
    <scope>NUCLEOTIDE SEQUENCE</scope>
</reference>
<keyword evidence="9" id="KW-1185">Reference proteome</keyword>
<dbReference type="SUPFAM" id="SSF144083">
    <property type="entry name" value="Magnesium transport protein CorA, transmembrane region"/>
    <property type="match status" value="1"/>
</dbReference>
<evidence type="ECO:0000313" key="9">
    <source>
        <dbReference type="Proteomes" id="UP000677054"/>
    </source>
</evidence>
<accession>A0A7R9AJA8</accession>
<evidence type="ECO:0000256" key="1">
    <source>
        <dbReference type="ARBA" id="ARBA00004651"/>
    </source>
</evidence>
<evidence type="ECO:0000313" key="8">
    <source>
        <dbReference type="EMBL" id="CAD7255222.1"/>
    </source>
</evidence>
<dbReference type="EMBL" id="LR919349">
    <property type="protein sequence ID" value="CAD7255222.1"/>
    <property type="molecule type" value="Genomic_DNA"/>
</dbReference>
<dbReference type="EMBL" id="CAJPEV010019831">
    <property type="protein sequence ID" value="CAG0907905.1"/>
    <property type="molecule type" value="Genomic_DNA"/>
</dbReference>